<keyword evidence="1" id="KW-0418">Kinase</keyword>
<accession>A0AC61QJI6</accession>
<proteinExistence type="predicted"/>
<dbReference type="Proteomes" id="UP000294588">
    <property type="component" value="Unassembled WGS sequence"/>
</dbReference>
<reference evidence="1" key="1">
    <citation type="submission" date="2019-03" db="EMBL/GenBank/DDBJ databases">
        <title>Candidatus Syntrophosphaera thermopropionivorans: a novel player in syntrophic propionate oxidation during anaerobic digestion.</title>
        <authorList>
            <person name="Dyksma S."/>
        </authorList>
    </citation>
    <scope>NUCLEOTIDE SEQUENCE</scope>
    <source>
        <strain evidence="1">W5</strain>
    </source>
</reference>
<dbReference type="EMBL" id="SMOG01000007">
    <property type="protein sequence ID" value="TDF73245.1"/>
    <property type="molecule type" value="Genomic_DNA"/>
</dbReference>
<protein>
    <submittedName>
        <fullName evidence="1">Sugar kinase</fullName>
    </submittedName>
</protein>
<keyword evidence="2" id="KW-1185">Reference proteome</keyword>
<evidence type="ECO:0000313" key="1">
    <source>
        <dbReference type="EMBL" id="TDF73245.1"/>
    </source>
</evidence>
<sequence>MSLVVVGSIALDSIETPKGKIENSLGGSAIYASLAASYFGPAYVVGVVGEDFPEEAIRLLKEHNINLEGLETKMGKTFRWKGVYNNWNQAETLKTELNVFADFSPSLPDSYRKCNSLLLANIHPELQGKVLKQMKSYRWVACDTMNYWINLCPEELTKVIHKVDILFINEDEIRQYTGIDNIFKAARMILKSKVQVVVVKRGEYGSVAILPDDLFFSPAYPLEEIFDPTGAGDSFAGAFMSYLASQSSLDKNTIHSAIRYGTVLAAKCVSDFGVRGLIHQDFSDLQKMVDQLESWT</sequence>
<organism evidence="1 2">
    <name type="scientific">Candidatus Syntrophosphaera thermopropionivorans</name>
    <dbReference type="NCBI Taxonomy" id="2593015"/>
    <lineage>
        <taxon>Bacteria</taxon>
        <taxon>Pseudomonadati</taxon>
        <taxon>Candidatus Cloacimonadota</taxon>
        <taxon>Candidatus Cloacimonadia</taxon>
        <taxon>Candidatus Cloacimonadales</taxon>
        <taxon>Candidatus Cloacimonadaceae</taxon>
        <taxon>Candidatus Syntrophosphaera</taxon>
    </lineage>
</organism>
<evidence type="ECO:0000313" key="2">
    <source>
        <dbReference type="Proteomes" id="UP000294588"/>
    </source>
</evidence>
<comment type="caution">
    <text evidence="1">The sequence shown here is derived from an EMBL/GenBank/DDBJ whole genome shotgun (WGS) entry which is preliminary data.</text>
</comment>
<keyword evidence="1" id="KW-0808">Transferase</keyword>
<gene>
    <name evidence="1" type="ORF">E0946_03475</name>
</gene>
<name>A0AC61QJI6_9BACT</name>